<feature type="compositionally biased region" description="Low complexity" evidence="1">
    <location>
        <begin position="503"/>
        <end position="513"/>
    </location>
</feature>
<evidence type="ECO:0000313" key="3">
    <source>
        <dbReference type="Proteomes" id="UP000258309"/>
    </source>
</evidence>
<feature type="compositionally biased region" description="Low complexity" evidence="1">
    <location>
        <begin position="983"/>
        <end position="1000"/>
    </location>
</feature>
<proteinExistence type="predicted"/>
<keyword evidence="3" id="KW-1185">Reference proteome</keyword>
<feature type="region of interest" description="Disordered" evidence="1">
    <location>
        <begin position="419"/>
        <end position="446"/>
    </location>
</feature>
<feature type="region of interest" description="Disordered" evidence="1">
    <location>
        <begin position="1209"/>
        <end position="1329"/>
    </location>
</feature>
<feature type="non-terminal residue" evidence="2">
    <location>
        <position position="1"/>
    </location>
</feature>
<feature type="compositionally biased region" description="Acidic residues" evidence="1">
    <location>
        <begin position="1152"/>
        <end position="1162"/>
    </location>
</feature>
<feature type="compositionally biased region" description="Polar residues" evidence="1">
    <location>
        <begin position="1226"/>
        <end position="1235"/>
    </location>
</feature>
<feature type="compositionally biased region" description="Polar residues" evidence="1">
    <location>
        <begin position="862"/>
        <end position="875"/>
    </location>
</feature>
<accession>A0A3E2H7I2</accession>
<dbReference type="OrthoDB" id="5382203at2759"/>
<feature type="compositionally biased region" description="Polar residues" evidence="1">
    <location>
        <begin position="1243"/>
        <end position="1255"/>
    </location>
</feature>
<feature type="compositionally biased region" description="Acidic residues" evidence="1">
    <location>
        <begin position="527"/>
        <end position="537"/>
    </location>
</feature>
<feature type="compositionally biased region" description="Basic and acidic residues" evidence="1">
    <location>
        <begin position="840"/>
        <end position="856"/>
    </location>
</feature>
<comment type="caution">
    <text evidence="2">The sequence shown here is derived from an EMBL/GenBank/DDBJ whole genome shotgun (WGS) entry which is preliminary data.</text>
</comment>
<dbReference type="Proteomes" id="UP000258309">
    <property type="component" value="Unassembled WGS sequence"/>
</dbReference>
<organism evidence="2 3">
    <name type="scientific">Scytalidium lignicola</name>
    <name type="common">Hyphomycete</name>
    <dbReference type="NCBI Taxonomy" id="5539"/>
    <lineage>
        <taxon>Eukaryota</taxon>
        <taxon>Fungi</taxon>
        <taxon>Dikarya</taxon>
        <taxon>Ascomycota</taxon>
        <taxon>Pezizomycotina</taxon>
        <taxon>Leotiomycetes</taxon>
        <taxon>Leotiomycetes incertae sedis</taxon>
        <taxon>Scytalidium</taxon>
    </lineage>
</organism>
<dbReference type="EMBL" id="NCSJ02000138">
    <property type="protein sequence ID" value="RFU29142.1"/>
    <property type="molecule type" value="Genomic_DNA"/>
</dbReference>
<dbReference type="OMA" id="ETIHYTL"/>
<feature type="compositionally biased region" description="Basic and acidic residues" evidence="1">
    <location>
        <begin position="708"/>
        <end position="721"/>
    </location>
</feature>
<feature type="compositionally biased region" description="Polar residues" evidence="1">
    <location>
        <begin position="602"/>
        <end position="621"/>
    </location>
</feature>
<evidence type="ECO:0000256" key="1">
    <source>
        <dbReference type="SAM" id="MobiDB-lite"/>
    </source>
</evidence>
<feature type="compositionally biased region" description="Low complexity" evidence="1">
    <location>
        <begin position="1100"/>
        <end position="1127"/>
    </location>
</feature>
<feature type="compositionally biased region" description="Polar residues" evidence="1">
    <location>
        <begin position="677"/>
        <end position="686"/>
    </location>
</feature>
<feature type="compositionally biased region" description="Polar residues" evidence="1">
    <location>
        <begin position="786"/>
        <end position="798"/>
    </location>
</feature>
<feature type="compositionally biased region" description="Acidic residues" evidence="1">
    <location>
        <begin position="651"/>
        <end position="660"/>
    </location>
</feature>
<feature type="region of interest" description="Disordered" evidence="1">
    <location>
        <begin position="1"/>
        <end position="53"/>
    </location>
</feature>
<feature type="compositionally biased region" description="Polar residues" evidence="1">
    <location>
        <begin position="755"/>
        <end position="772"/>
    </location>
</feature>
<feature type="non-terminal residue" evidence="2">
    <location>
        <position position="1355"/>
    </location>
</feature>
<feature type="compositionally biased region" description="Basic and acidic residues" evidence="1">
    <location>
        <begin position="1011"/>
        <end position="1049"/>
    </location>
</feature>
<gene>
    <name evidence="2" type="ORF">B7463_g7181</name>
</gene>
<feature type="compositionally biased region" description="Low complexity" evidence="1">
    <location>
        <begin position="558"/>
        <end position="570"/>
    </location>
</feature>
<reference evidence="2 3" key="1">
    <citation type="submission" date="2018-05" db="EMBL/GenBank/DDBJ databases">
        <title>Draft genome sequence of Scytalidium lignicola DSM 105466, a ubiquitous saprotrophic fungus.</title>
        <authorList>
            <person name="Buettner E."/>
            <person name="Gebauer A.M."/>
            <person name="Hofrichter M."/>
            <person name="Liers C."/>
            <person name="Kellner H."/>
        </authorList>
    </citation>
    <scope>NUCLEOTIDE SEQUENCE [LARGE SCALE GENOMIC DNA]</scope>
    <source>
        <strain evidence="2 3">DSM 105466</strain>
    </source>
</reference>
<name>A0A3E2H7I2_SCYLI</name>
<feature type="compositionally biased region" description="Polar residues" evidence="1">
    <location>
        <begin position="821"/>
        <end position="836"/>
    </location>
</feature>
<sequence>MGSDSTPMTFPHNEGLERPSPRTARSHSASSDRPSVNGFHHPSSPSTTISPPPAFVAHSAASQIVTNDHDSQYEIWLDHSGVEPPIGPATVTPVALKLVNRFLDQLLFNFLTKAHSTSLLALRPAISEVLKPKLAKDAISGAEQELLEYLGGNDESELLAAEAPGPNSEWDLELVWKRTRLRCMVYSSLGDMEEEDEDYYTEQEHLYGNSAMGDPYSENAGVVSPAVAIFLTSILEFMGEQALVIAGRAAYQRLLAKHEKDKKEGKPTSPAIATTIVVDETDMERIALDRTLGRLWRGWKKRIRSPTASMSMSRSFSIESMYSQAQASRTASIAPEESIIEDEQDRSIATVLEEYQHAATIALPMSEDDVREIEIPGVAPEIHDGDREAETKVDEGQLPARPKSMFVASTGRMFPLTPERGVFRSVAPETRKRSNSQPAPKPLPYVLPPSELLAVIDDAEAEANNGDNVKSTAADQDSHEDLQEVGLGNENNSDGLKSGAVPTTEAASAATSDTRGDAPQSSFYDHDTEEDEIEEEVQIMTSSRISISEAALPEDLQSVSRRSSVRSRSVTSIRLIDVASPRSPSRSFSGDIDYMSAGRGINRSNPGSIRNSSMEDNTAARNSPIIKTHTASSTPSPRDGSLRRTRTSESITEEEDVQADTEERGSPQLPETPSDVGPSSKSQSKNESPEEVTPKASNFILGAVPSPRNRDVHIMIKKDHPINPPVMNGIGMYAPRPAAIDTAPTPLAPLREITESSPEQLPRTSPRDNNILSEKPLYGRPPNRMITEQQKPPRTSSAGIPRNSPPRKSREDSRPNVQRPPHTSESGSISTTPQKTKSLRSSEENRTPIAEDKSHSFEQLIRSDQTIQYTLTSQGMREIENPDSPRPTAEIPRPPTSRSQSGSVVRVAVVQNPPPETPKLSKVFTPVERGSTESSLRPGSRRPSVQARDARVDQSSIEDFADFIRSTGPPGSRREKQAPPYTANSYNGANGSSRNASASNLHSASVTSLPKRSDSSARRKRLQAREAVSRGDSSDLIDFIREGPPRDNASENPRIPRSVAPFRTTMDSDRMSIPFSGKPGDGVAAVDRGSYSTTISAEKSVNSSINSSSGLLSHAAPPKKTPVAPTPMEFGEDDMMPKRKTRRVRDPYAIDLSDEEDEDGLEDLQPTRRPQPIKEESLADFLMNVPPPVNNAPTPLVLDVGPNVLRKDVKKKASSQSLMSRFGRNGSISSQNSPRRQFFSFDSRPSTMASVQGSIASAPPVSAKYSTSTTYTPPRKSSYASQVDSSRNPGSRVVQKSYAPREASYRPTQTDDLADFLRNSEPPPGAAQPKVLDAALQKRGGFSRMFGREKKVSGY</sequence>
<dbReference type="STRING" id="5539.A0A3E2H7I2"/>
<evidence type="ECO:0000313" key="2">
    <source>
        <dbReference type="EMBL" id="RFU29142.1"/>
    </source>
</evidence>
<protein>
    <submittedName>
        <fullName evidence="2">Uncharacterized protein</fullName>
    </submittedName>
</protein>
<feature type="compositionally biased region" description="Polar residues" evidence="1">
    <location>
        <begin position="1278"/>
        <end position="1289"/>
    </location>
</feature>
<feature type="compositionally biased region" description="Polar residues" evidence="1">
    <location>
        <begin position="1001"/>
        <end position="1010"/>
    </location>
</feature>
<feature type="region of interest" description="Disordered" evidence="1">
    <location>
        <begin position="485"/>
        <end position="1084"/>
    </location>
</feature>
<feature type="region of interest" description="Disordered" evidence="1">
    <location>
        <begin position="1098"/>
        <end position="1178"/>
    </location>
</feature>